<proteinExistence type="predicted"/>
<comment type="caution">
    <text evidence="2">The sequence shown here is derived from an EMBL/GenBank/DDBJ whole genome shotgun (WGS) entry which is preliminary data.</text>
</comment>
<dbReference type="InterPro" id="IPR049945">
    <property type="entry name" value="AAA_22"/>
</dbReference>
<dbReference type="Pfam" id="PF13401">
    <property type="entry name" value="AAA_22"/>
    <property type="match status" value="1"/>
</dbReference>
<dbReference type="PANTHER" id="PTHR35894">
    <property type="entry name" value="GENERAL SECRETION PATHWAY PROTEIN A-RELATED"/>
    <property type="match status" value="1"/>
</dbReference>
<feature type="domain" description="ORC1/DEAH AAA+ ATPase" evidence="1">
    <location>
        <begin position="52"/>
        <end position="178"/>
    </location>
</feature>
<evidence type="ECO:0000259" key="1">
    <source>
        <dbReference type="Pfam" id="PF13401"/>
    </source>
</evidence>
<dbReference type="SUPFAM" id="SSF52540">
    <property type="entry name" value="P-loop containing nucleoside triphosphate hydrolases"/>
    <property type="match status" value="1"/>
</dbReference>
<name>A0A7C9V923_9HYPH</name>
<dbReference type="Proteomes" id="UP000481252">
    <property type="component" value="Unassembled WGS sequence"/>
</dbReference>
<dbReference type="AlphaFoldDB" id="A0A7C9V923"/>
<dbReference type="PANTHER" id="PTHR35894:SF1">
    <property type="entry name" value="PHOSPHORIBULOKINASE _ URIDINE KINASE FAMILY"/>
    <property type="match status" value="1"/>
</dbReference>
<sequence length="296" mass="33033">MAMSSTFLIYSEHFGLTGRPFSLRPDTDFLFWSANHTRAYAMLEYGLATFAPITVITGEVGAGKTTLIWHLLRSAPSDLKLGLISNAHGERGKLLHWILSSLGQPITGRMSYVQMFSRFEAFLKEQHAAGRHTILIFDEAQNLSEKMLEELRGFSNMNGERDELLQIVLVGQPELRQIISRAKMVQFAQRVAADFHLFGMSAEAVQDYIAHRLKVAGADHEIFTPGACEIVFQASRGLPRVINQICDYALVYAFAEDISVVDEDVVRQVVADRKMQFLDMAATTAVETPGKQGFAD</sequence>
<organism evidence="2 3">
    <name type="scientific">Mesorhizobium zhangyense</name>
    <dbReference type="NCBI Taxonomy" id="1776730"/>
    <lineage>
        <taxon>Bacteria</taxon>
        <taxon>Pseudomonadati</taxon>
        <taxon>Pseudomonadota</taxon>
        <taxon>Alphaproteobacteria</taxon>
        <taxon>Hyphomicrobiales</taxon>
        <taxon>Phyllobacteriaceae</taxon>
        <taxon>Mesorhizobium</taxon>
    </lineage>
</organism>
<protein>
    <submittedName>
        <fullName evidence="2">AAA family ATPase</fullName>
    </submittedName>
</protein>
<dbReference type="EMBL" id="JAAKZG010000011">
    <property type="protein sequence ID" value="NGN43845.1"/>
    <property type="molecule type" value="Genomic_DNA"/>
</dbReference>
<dbReference type="GO" id="GO:0016887">
    <property type="term" value="F:ATP hydrolysis activity"/>
    <property type="evidence" value="ECO:0007669"/>
    <property type="project" value="InterPro"/>
</dbReference>
<dbReference type="Gene3D" id="3.40.50.300">
    <property type="entry name" value="P-loop containing nucleotide triphosphate hydrolases"/>
    <property type="match status" value="1"/>
</dbReference>
<dbReference type="InterPro" id="IPR052026">
    <property type="entry name" value="ExeA_AAA_ATPase_DNA-bind"/>
</dbReference>
<evidence type="ECO:0000313" key="3">
    <source>
        <dbReference type="Proteomes" id="UP000481252"/>
    </source>
</evidence>
<evidence type="ECO:0000313" key="2">
    <source>
        <dbReference type="EMBL" id="NGN43845.1"/>
    </source>
</evidence>
<accession>A0A7C9V923</accession>
<reference evidence="2 3" key="1">
    <citation type="submission" date="2020-02" db="EMBL/GenBank/DDBJ databases">
        <title>Genome sequence of the type strain CGMCC 1.15528 of Mesorhizobium zhangyense.</title>
        <authorList>
            <person name="Gao J."/>
            <person name="Sun J."/>
        </authorList>
    </citation>
    <scope>NUCLEOTIDE SEQUENCE [LARGE SCALE GENOMIC DNA]</scope>
    <source>
        <strain evidence="2 3">CGMCC 1.15528</strain>
    </source>
</reference>
<gene>
    <name evidence="2" type="ORF">G6N74_22525</name>
</gene>
<keyword evidence="3" id="KW-1185">Reference proteome</keyword>
<dbReference type="InterPro" id="IPR027417">
    <property type="entry name" value="P-loop_NTPase"/>
</dbReference>